<dbReference type="PANTHER" id="PTHR38463:SF1">
    <property type="entry name" value="STRESS RESPONSE PROTEIN YSNF"/>
    <property type="match status" value="1"/>
</dbReference>
<dbReference type="InterPro" id="IPR052967">
    <property type="entry name" value="Stress_Response_Assoc"/>
</dbReference>
<organism evidence="2 3">
    <name type="scientific">Ilyomonas limi</name>
    <dbReference type="NCBI Taxonomy" id="2575867"/>
    <lineage>
        <taxon>Bacteria</taxon>
        <taxon>Pseudomonadati</taxon>
        <taxon>Bacteroidota</taxon>
        <taxon>Chitinophagia</taxon>
        <taxon>Chitinophagales</taxon>
        <taxon>Chitinophagaceae</taxon>
        <taxon>Ilyomonas</taxon>
    </lineage>
</organism>
<sequence>MNQTVIGLFNKSADAQQAMQRLLSNGFTTDNVDISVSTMSSSTSVNRDYDDDEHESGVARFFRNLFGDDDDDADKYSRAARNGKTIVTVHAQSSDQAEKAADILDDCGAVDVDENADDYNYNRTGAAPVGAFNETTGTTIMPDTTDRLTQDYDITDTDDTDITDKKIPIIEENLEVGKRTVQTGGVRLKSRIVEKPVEEDLRLRTERVYVERNPVDRPASDTDFDNFKEGETEVTERSEVPVVNKEARVVEEVSLGKDVDERTETVRDTVRKTEVDVENIDTKSNRDTTWRDNS</sequence>
<dbReference type="RefSeq" id="WP_137261436.1">
    <property type="nucleotide sequence ID" value="NZ_SZQL01000006.1"/>
</dbReference>
<dbReference type="AlphaFoldDB" id="A0A4U3L1G2"/>
<comment type="caution">
    <text evidence="2">The sequence shown here is derived from an EMBL/GenBank/DDBJ whole genome shotgun (WGS) entry which is preliminary data.</text>
</comment>
<evidence type="ECO:0000313" key="3">
    <source>
        <dbReference type="Proteomes" id="UP000305848"/>
    </source>
</evidence>
<evidence type="ECO:0000313" key="2">
    <source>
        <dbReference type="EMBL" id="TKK68815.1"/>
    </source>
</evidence>
<accession>A0A4U3L1G2</accession>
<dbReference type="InterPro" id="IPR019060">
    <property type="entry name" value="DUF2382"/>
</dbReference>
<name>A0A4U3L1G2_9BACT</name>
<dbReference type="PANTHER" id="PTHR38463">
    <property type="entry name" value="STRESS RESPONSE PROTEIN YSNF"/>
    <property type="match status" value="1"/>
</dbReference>
<keyword evidence="3" id="KW-1185">Reference proteome</keyword>
<dbReference type="Proteomes" id="UP000305848">
    <property type="component" value="Unassembled WGS sequence"/>
</dbReference>
<evidence type="ECO:0000259" key="1">
    <source>
        <dbReference type="Pfam" id="PF09557"/>
    </source>
</evidence>
<feature type="domain" description="DUF2382" evidence="1">
    <location>
        <begin position="168"/>
        <end position="277"/>
    </location>
</feature>
<dbReference type="Pfam" id="PF09557">
    <property type="entry name" value="DUF2382"/>
    <property type="match status" value="1"/>
</dbReference>
<dbReference type="EMBL" id="SZQL01000006">
    <property type="protein sequence ID" value="TKK68815.1"/>
    <property type="molecule type" value="Genomic_DNA"/>
</dbReference>
<proteinExistence type="predicted"/>
<reference evidence="2 3" key="1">
    <citation type="submission" date="2019-05" db="EMBL/GenBank/DDBJ databases">
        <title>Panacibacter sp. strain 17mud1-8 Genome sequencing and assembly.</title>
        <authorList>
            <person name="Chhetri G."/>
        </authorList>
    </citation>
    <scope>NUCLEOTIDE SEQUENCE [LARGE SCALE GENOMIC DNA]</scope>
    <source>
        <strain evidence="2 3">17mud1-8</strain>
    </source>
</reference>
<protein>
    <submittedName>
        <fullName evidence="2">DUF2382 domain-containing protein</fullName>
    </submittedName>
</protein>
<gene>
    <name evidence="2" type="ORF">FC093_08960</name>
</gene>
<dbReference type="OrthoDB" id="581516at2"/>